<dbReference type="GO" id="GO:0003700">
    <property type="term" value="F:DNA-binding transcription factor activity"/>
    <property type="evidence" value="ECO:0007669"/>
    <property type="project" value="InterPro"/>
</dbReference>
<sequence length="316" mass="36808">MYSDFLNDAKVFIQVIQLGSISALSDRNGEHRTTISKRLSRIEDHLSVKLIKMEKGKISLTDEGTPIFFNLKHLIDDLEFKFDEISQTSLKSNYHIKFLNSTDIYKSFGIPIIANILNKNPSVSLEAKAYTQYQLTNYGTMLRHLFNEIDIIVLAEEFMHLIDDQEWILKKRLSTVKRIYASQKYIQDHPNVRNSSDISKHNCIINKYEDPNYWTLKDKSNTIHKIKINVRASIDTFNFQQMLIEKHLGIGLLPESVVRASPNKLQHIFTDLSGKEITSYILVNKYSLEKKPILNKIVKEVIDEVDSLDYWEEYCE</sequence>
<comment type="similarity">
    <text evidence="1">Belongs to the LysR transcriptional regulatory family.</text>
</comment>
<dbReference type="OrthoDB" id="8437302at2"/>
<dbReference type="Gene3D" id="1.10.10.10">
    <property type="entry name" value="Winged helix-like DNA-binding domain superfamily/Winged helix DNA-binding domain"/>
    <property type="match status" value="1"/>
</dbReference>
<dbReference type="PANTHER" id="PTHR30537:SF5">
    <property type="entry name" value="HTH-TYPE TRANSCRIPTIONAL ACTIVATOR TTDR-RELATED"/>
    <property type="match status" value="1"/>
</dbReference>
<dbReference type="PANTHER" id="PTHR30537">
    <property type="entry name" value="HTH-TYPE TRANSCRIPTIONAL REGULATOR"/>
    <property type="match status" value="1"/>
</dbReference>
<evidence type="ECO:0000259" key="2">
    <source>
        <dbReference type="PROSITE" id="PS50931"/>
    </source>
</evidence>
<feature type="domain" description="HTH lysR-type" evidence="2">
    <location>
        <begin position="6"/>
        <end position="61"/>
    </location>
</feature>
<dbReference type="SUPFAM" id="SSF46785">
    <property type="entry name" value="Winged helix' DNA-binding domain"/>
    <property type="match status" value="1"/>
</dbReference>
<keyword evidence="4" id="KW-1185">Reference proteome</keyword>
<dbReference type="Gene3D" id="3.40.190.290">
    <property type="match status" value="1"/>
</dbReference>
<dbReference type="Pfam" id="PF00126">
    <property type="entry name" value="HTH_1"/>
    <property type="match status" value="1"/>
</dbReference>
<dbReference type="InterPro" id="IPR036390">
    <property type="entry name" value="WH_DNA-bd_sf"/>
</dbReference>
<protein>
    <recommendedName>
        <fullName evidence="2">HTH lysR-type domain-containing protein</fullName>
    </recommendedName>
</protein>
<dbReference type="AlphaFoldDB" id="A0A1L4BR97"/>
<dbReference type="InterPro" id="IPR036388">
    <property type="entry name" value="WH-like_DNA-bd_sf"/>
</dbReference>
<dbReference type="GO" id="GO:0006351">
    <property type="term" value="P:DNA-templated transcription"/>
    <property type="evidence" value="ECO:0007669"/>
    <property type="project" value="TreeGrafter"/>
</dbReference>
<evidence type="ECO:0000313" key="3">
    <source>
        <dbReference type="EMBL" id="API86362.1"/>
    </source>
</evidence>
<dbReference type="InterPro" id="IPR000847">
    <property type="entry name" value="LysR_HTH_N"/>
</dbReference>
<dbReference type="EMBL" id="CP016796">
    <property type="protein sequence ID" value="API86362.1"/>
    <property type="molecule type" value="Genomic_DNA"/>
</dbReference>
<dbReference type="STRING" id="573570.F7310_02890"/>
<dbReference type="InterPro" id="IPR058163">
    <property type="entry name" value="LysR-type_TF_proteobact-type"/>
</dbReference>
<name>A0A1L4BR97_9GAMM</name>
<gene>
    <name evidence="3" type="ORF">F7310_02890</name>
</gene>
<accession>A0A1L4BR97</accession>
<organism evidence="3 4">
    <name type="scientific">Francisella uliginis</name>
    <dbReference type="NCBI Taxonomy" id="573570"/>
    <lineage>
        <taxon>Bacteria</taxon>
        <taxon>Pseudomonadati</taxon>
        <taxon>Pseudomonadota</taxon>
        <taxon>Gammaproteobacteria</taxon>
        <taxon>Thiotrichales</taxon>
        <taxon>Francisellaceae</taxon>
        <taxon>Francisella</taxon>
    </lineage>
</organism>
<evidence type="ECO:0000256" key="1">
    <source>
        <dbReference type="ARBA" id="ARBA00009437"/>
    </source>
</evidence>
<reference evidence="3 4" key="1">
    <citation type="journal article" date="2016" name="Appl. Environ. Microbiol.">
        <title>Whole genome relationships among Francisella bacteria of diverse origin define new species and provide specific regions for detection.</title>
        <authorList>
            <person name="Challacombe J.F."/>
            <person name="Petersen J.M."/>
            <person name="Gallegos-Graves V."/>
            <person name="Hodge D."/>
            <person name="Pillai S."/>
            <person name="Kuske C.R."/>
        </authorList>
    </citation>
    <scope>NUCLEOTIDE SEQUENCE [LARGE SCALE GENOMIC DNA]</scope>
    <source>
        <strain evidence="4">TX07-7310</strain>
    </source>
</reference>
<dbReference type="KEGG" id="frx:F7310_02890"/>
<proteinExistence type="inferred from homology"/>
<dbReference type="SUPFAM" id="SSF53850">
    <property type="entry name" value="Periplasmic binding protein-like II"/>
    <property type="match status" value="1"/>
</dbReference>
<evidence type="ECO:0000313" key="4">
    <source>
        <dbReference type="Proteomes" id="UP000184222"/>
    </source>
</evidence>
<dbReference type="Proteomes" id="UP000184222">
    <property type="component" value="Chromosome"/>
</dbReference>
<dbReference type="RefSeq" id="WP_072711634.1">
    <property type="nucleotide sequence ID" value="NZ_CP016796.1"/>
</dbReference>
<dbReference type="GO" id="GO:0043565">
    <property type="term" value="F:sequence-specific DNA binding"/>
    <property type="evidence" value="ECO:0007669"/>
    <property type="project" value="TreeGrafter"/>
</dbReference>
<dbReference type="PROSITE" id="PS50931">
    <property type="entry name" value="HTH_LYSR"/>
    <property type="match status" value="1"/>
</dbReference>